<gene>
    <name evidence="1" type="ORF">HaLaN_02655</name>
</gene>
<dbReference type="Proteomes" id="UP000485058">
    <property type="component" value="Unassembled WGS sequence"/>
</dbReference>
<protein>
    <submittedName>
        <fullName evidence="1">Uncharacterized protein</fullName>
    </submittedName>
</protein>
<organism evidence="1 2">
    <name type="scientific">Haematococcus lacustris</name>
    <name type="common">Green alga</name>
    <name type="synonym">Haematococcus pluvialis</name>
    <dbReference type="NCBI Taxonomy" id="44745"/>
    <lineage>
        <taxon>Eukaryota</taxon>
        <taxon>Viridiplantae</taxon>
        <taxon>Chlorophyta</taxon>
        <taxon>core chlorophytes</taxon>
        <taxon>Chlorophyceae</taxon>
        <taxon>CS clade</taxon>
        <taxon>Chlamydomonadales</taxon>
        <taxon>Haematococcaceae</taxon>
        <taxon>Haematococcus</taxon>
    </lineage>
</organism>
<evidence type="ECO:0000313" key="1">
    <source>
        <dbReference type="EMBL" id="GFH07798.1"/>
    </source>
</evidence>
<keyword evidence="2" id="KW-1185">Reference proteome</keyword>
<accession>A0A699YIS6</accession>
<comment type="caution">
    <text evidence="1">The sequence shown here is derived from an EMBL/GenBank/DDBJ whole genome shotgun (WGS) entry which is preliminary data.</text>
</comment>
<name>A0A699YIS6_HAELA</name>
<proteinExistence type="predicted"/>
<evidence type="ECO:0000313" key="2">
    <source>
        <dbReference type="Proteomes" id="UP000485058"/>
    </source>
</evidence>
<reference evidence="1 2" key="1">
    <citation type="submission" date="2020-02" db="EMBL/GenBank/DDBJ databases">
        <title>Draft genome sequence of Haematococcus lacustris strain NIES-144.</title>
        <authorList>
            <person name="Morimoto D."/>
            <person name="Nakagawa S."/>
            <person name="Yoshida T."/>
            <person name="Sawayama S."/>
        </authorList>
    </citation>
    <scope>NUCLEOTIDE SEQUENCE [LARGE SCALE GENOMIC DNA]</scope>
    <source>
        <strain evidence="1 2">NIES-144</strain>
    </source>
</reference>
<sequence length="238" mass="25574">MRATYFSTLRKLGSMPALERPIAQSGTVRVPGRLPVTVGASSSGAQAQARRRDKARRKVKCPLRGGSMGGCSPHRCRRQRGLRYSSHSASQVALRARMWACRPSRVDYLAAHEVYTDAHPICLYPARKVPPAVLQLAVLDEPGAGCLPQTGALSVPRPHPHHGEHGEGARARAMPLPALAACLPPPSLWSPLPPATGPPATAAYDAWLPLLSPRLPQHTIGWQAPPVLPVWQAVVKPT</sequence>
<dbReference type="EMBL" id="BLLF01000116">
    <property type="protein sequence ID" value="GFH07798.1"/>
    <property type="molecule type" value="Genomic_DNA"/>
</dbReference>
<dbReference type="AlphaFoldDB" id="A0A699YIS6"/>